<evidence type="ECO:0000313" key="2">
    <source>
        <dbReference type="Proteomes" id="UP000316560"/>
    </source>
</evidence>
<dbReference type="EMBL" id="VFRA01000001">
    <property type="protein sequence ID" value="TQO18510.1"/>
    <property type="molecule type" value="Genomic_DNA"/>
</dbReference>
<reference evidence="1 2" key="1">
    <citation type="submission" date="2019-06" db="EMBL/GenBank/DDBJ databases">
        <title>Sequencing the genomes of 1000 actinobacteria strains.</title>
        <authorList>
            <person name="Klenk H.-P."/>
        </authorList>
    </citation>
    <scope>NUCLEOTIDE SEQUENCE [LARGE SCALE GENOMIC DNA]</scope>
    <source>
        <strain evidence="1 2">DSM 21947</strain>
    </source>
</reference>
<name>A0A8H2K1S7_9MICO</name>
<dbReference type="Proteomes" id="UP000316560">
    <property type="component" value="Unassembled WGS sequence"/>
</dbReference>
<gene>
    <name evidence="1" type="ORF">FB472_0026</name>
</gene>
<comment type="caution">
    <text evidence="1">The sequence shown here is derived from an EMBL/GenBank/DDBJ whole genome shotgun (WGS) entry which is preliminary data.</text>
</comment>
<protein>
    <submittedName>
        <fullName evidence="1">Uncharacterized protein</fullName>
    </submittedName>
</protein>
<evidence type="ECO:0000313" key="1">
    <source>
        <dbReference type="EMBL" id="TQO18510.1"/>
    </source>
</evidence>
<proteinExistence type="predicted"/>
<keyword evidence="2" id="KW-1185">Reference proteome</keyword>
<dbReference type="AlphaFoldDB" id="A0A8H2K1S7"/>
<organism evidence="1 2">
    <name type="scientific">Rhodoglobus vestalii</name>
    <dbReference type="NCBI Taxonomy" id="193384"/>
    <lineage>
        <taxon>Bacteria</taxon>
        <taxon>Bacillati</taxon>
        <taxon>Actinomycetota</taxon>
        <taxon>Actinomycetes</taxon>
        <taxon>Micrococcales</taxon>
        <taxon>Microbacteriaceae</taxon>
        <taxon>Rhodoglobus</taxon>
    </lineage>
</organism>
<accession>A0A8H2K1S7</accession>
<sequence length="228" mass="25426">MNRKLLQPMPRQLNADCTTDHAPISPPNAISSLLRRWKRRIASQLLRSSNRVLTALVRALSERARNSTEHVETGWPSIFRLRLRTIHALFAKRNLGRPVSLHGGVHAGRASLTRVHPPNQSFTKPGHRSVRKVFRRGPPPPHTTPHHLEVVPEERGYASSEPPNSASIPGMVMLPFPHRACCRIPAQVVQESSSGCSCCPGLAHSLTENWCPTQSQHFGMRRLGRGFP</sequence>